<organism evidence="9 10">
    <name type="scientific">Fusarium oxysporum</name>
    <name type="common">Fusarium vascular wilt</name>
    <dbReference type="NCBI Taxonomy" id="5507"/>
    <lineage>
        <taxon>Eukaryota</taxon>
        <taxon>Fungi</taxon>
        <taxon>Dikarya</taxon>
        <taxon>Ascomycota</taxon>
        <taxon>Pezizomycotina</taxon>
        <taxon>Sordariomycetes</taxon>
        <taxon>Hypocreomycetidae</taxon>
        <taxon>Hypocreales</taxon>
        <taxon>Nectriaceae</taxon>
        <taxon>Fusarium</taxon>
        <taxon>Fusarium oxysporum species complex</taxon>
    </lineage>
</organism>
<sequence length="385" mass="41762">MDTQHISLSGQWVVIVKPYLTAELMQREHLLKLDNMTEDNNTPFNVQVGQKFDLPELKGYSARFDDDTKAELERMPEVLSIEPEQLYSRCQLQTDAPWGLGRISARATLGAPPYQYRYRDDAAGAGTVAYVIDTGINDKHVEFEGRAIKGPIFVSDGSASPEDIHGHGTHVAGTIASRAYGVAKKANVVGVKVFSDRTGFAQTSDIIKALNWVVDNVYVRGIKGRAVVNMSLGGGPSPALDGAVASTVRHGVVVCVAAGNRRDLQAEAMSPAREPLAITVGASDRNDAFANFSSFGKMVDIVGPGVDILSCWIGGPDPLRATREISGTSMGKYFVETWKTVTMKLTSLRCSDSTCGWRCLLPSERCHLAGPRLFRGDVKDSHSCR</sequence>
<name>A0A420PI30_FUSOX</name>
<evidence type="ECO:0000256" key="2">
    <source>
        <dbReference type="ARBA" id="ARBA00022670"/>
    </source>
</evidence>
<feature type="domain" description="Inhibitor I9" evidence="8">
    <location>
        <begin position="45"/>
        <end position="87"/>
    </location>
</feature>
<dbReference type="PROSITE" id="PS51892">
    <property type="entry name" value="SUBTILASE"/>
    <property type="match status" value="1"/>
</dbReference>
<dbReference type="SUPFAM" id="SSF52743">
    <property type="entry name" value="Subtilisin-like"/>
    <property type="match status" value="1"/>
</dbReference>
<evidence type="ECO:0008006" key="11">
    <source>
        <dbReference type="Google" id="ProtNLM"/>
    </source>
</evidence>
<dbReference type="VEuPathDB" id="FungiDB:FOIG_16303"/>
<dbReference type="VEuPathDB" id="FungiDB:FOXG_14793"/>
<dbReference type="PANTHER" id="PTHR43806:SF11">
    <property type="entry name" value="CEREVISIN-RELATED"/>
    <property type="match status" value="1"/>
</dbReference>
<dbReference type="PROSITE" id="PS00136">
    <property type="entry name" value="SUBTILASE_ASP"/>
    <property type="match status" value="1"/>
</dbReference>
<evidence type="ECO:0000256" key="6">
    <source>
        <dbReference type="PROSITE-ProRule" id="PRU01240"/>
    </source>
</evidence>
<dbReference type="EMBL" id="MRCY01000200">
    <property type="protein sequence ID" value="RKK92164.1"/>
    <property type="molecule type" value="Genomic_DNA"/>
</dbReference>
<dbReference type="InterPro" id="IPR050131">
    <property type="entry name" value="Peptidase_S8_subtilisin-like"/>
</dbReference>
<dbReference type="PANTHER" id="PTHR43806">
    <property type="entry name" value="PEPTIDASE S8"/>
    <property type="match status" value="1"/>
</dbReference>
<dbReference type="FunFam" id="3.40.50.200:FF:000007">
    <property type="entry name" value="Subtilisin-like serine protease"/>
    <property type="match status" value="1"/>
</dbReference>
<gene>
    <name evidence="9" type="ORF">BFJ68_g15988</name>
</gene>
<dbReference type="VEuPathDB" id="FungiDB:FOZG_10431"/>
<dbReference type="SUPFAM" id="SSF54897">
    <property type="entry name" value="Protease propeptides/inhibitors"/>
    <property type="match status" value="1"/>
</dbReference>
<dbReference type="VEuPathDB" id="FungiDB:HZS61_007616"/>
<keyword evidence="3" id="KW-0732">Signal</keyword>
<accession>A0A420PI30</accession>
<dbReference type="Pfam" id="PF00082">
    <property type="entry name" value="Peptidase_S8"/>
    <property type="match status" value="1"/>
</dbReference>
<dbReference type="VEuPathDB" id="FungiDB:FOC1_g10004953"/>
<evidence type="ECO:0000313" key="10">
    <source>
        <dbReference type="Proteomes" id="UP000285860"/>
    </source>
</evidence>
<dbReference type="Proteomes" id="UP000285860">
    <property type="component" value="Unassembled WGS sequence"/>
</dbReference>
<dbReference type="PRINTS" id="PR00723">
    <property type="entry name" value="SUBTILISIN"/>
</dbReference>
<dbReference type="Pfam" id="PF05922">
    <property type="entry name" value="Inhibitor_I9"/>
    <property type="match status" value="1"/>
</dbReference>
<feature type="domain" description="Peptidase S8/S53" evidence="7">
    <location>
        <begin position="125"/>
        <end position="330"/>
    </location>
</feature>
<dbReference type="InterPro" id="IPR034193">
    <property type="entry name" value="PCSK9_ProteinaseK-like"/>
</dbReference>
<dbReference type="Gene3D" id="3.40.50.200">
    <property type="entry name" value="Peptidase S8/S53 domain"/>
    <property type="match status" value="1"/>
</dbReference>
<evidence type="ECO:0000313" key="9">
    <source>
        <dbReference type="EMBL" id="RKK92164.1"/>
    </source>
</evidence>
<keyword evidence="5" id="KW-0720">Serine protease</keyword>
<comment type="caution">
    <text evidence="6">Lacks conserved residue(s) required for the propagation of feature annotation.</text>
</comment>
<evidence type="ECO:0000259" key="8">
    <source>
        <dbReference type="Pfam" id="PF05922"/>
    </source>
</evidence>
<comment type="caution">
    <text evidence="9">The sequence shown here is derived from an EMBL/GenBank/DDBJ whole genome shotgun (WGS) entry which is preliminary data.</text>
</comment>
<evidence type="ECO:0000256" key="5">
    <source>
        <dbReference type="ARBA" id="ARBA00022825"/>
    </source>
</evidence>
<dbReference type="InterPro" id="IPR010259">
    <property type="entry name" value="S8pro/Inhibitor_I9"/>
</dbReference>
<reference evidence="9 10" key="1">
    <citation type="journal article" date="2018" name="Sci. Rep.">
        <title>Characterisation of pathogen-specific regions and novel effector candidates in Fusarium oxysporum f. sp. cepae.</title>
        <authorList>
            <person name="Armitage A.D."/>
            <person name="Taylor A."/>
            <person name="Sobczyk M.K."/>
            <person name="Baxter L."/>
            <person name="Greenfield B.P."/>
            <person name="Bates H.J."/>
            <person name="Wilson F."/>
            <person name="Jackson A.C."/>
            <person name="Ott S."/>
            <person name="Harrison R.J."/>
            <person name="Clarkson J.P."/>
        </authorList>
    </citation>
    <scope>NUCLEOTIDE SEQUENCE [LARGE SCALE GENOMIC DNA]</scope>
    <source>
        <strain evidence="9 10">Fo_A28</strain>
    </source>
</reference>
<dbReference type="InterPro" id="IPR023827">
    <property type="entry name" value="Peptidase_S8_Asp-AS"/>
</dbReference>
<keyword evidence="4" id="KW-0378">Hydrolase</keyword>
<evidence type="ECO:0000256" key="3">
    <source>
        <dbReference type="ARBA" id="ARBA00022729"/>
    </source>
</evidence>
<keyword evidence="2" id="KW-0645">Protease</keyword>
<evidence type="ECO:0000259" key="7">
    <source>
        <dbReference type="Pfam" id="PF00082"/>
    </source>
</evidence>
<dbReference type="VEuPathDB" id="FungiDB:FOMG_08902"/>
<dbReference type="InterPro" id="IPR015500">
    <property type="entry name" value="Peptidase_S8_subtilisin-rel"/>
</dbReference>
<comment type="similarity">
    <text evidence="1 6">Belongs to the peptidase S8 family.</text>
</comment>
<dbReference type="InterPro" id="IPR000209">
    <property type="entry name" value="Peptidase_S8/S53_dom"/>
</dbReference>
<dbReference type="GO" id="GO:0004252">
    <property type="term" value="F:serine-type endopeptidase activity"/>
    <property type="evidence" value="ECO:0007669"/>
    <property type="project" value="InterPro"/>
</dbReference>
<dbReference type="VEuPathDB" id="FungiDB:FOC4_g10000741"/>
<evidence type="ECO:0000256" key="4">
    <source>
        <dbReference type="ARBA" id="ARBA00022801"/>
    </source>
</evidence>
<dbReference type="GO" id="GO:0006508">
    <property type="term" value="P:proteolysis"/>
    <property type="evidence" value="ECO:0007669"/>
    <property type="project" value="UniProtKB-KW"/>
</dbReference>
<protein>
    <recommendedName>
        <fullName evidence="11">Protease</fullName>
    </recommendedName>
</protein>
<dbReference type="InterPro" id="IPR036852">
    <property type="entry name" value="Peptidase_S8/S53_dom_sf"/>
</dbReference>
<dbReference type="InterPro" id="IPR022398">
    <property type="entry name" value="Peptidase_S8_His-AS"/>
</dbReference>
<dbReference type="PROSITE" id="PS00137">
    <property type="entry name" value="SUBTILASE_HIS"/>
    <property type="match status" value="1"/>
</dbReference>
<proteinExistence type="inferred from homology"/>
<dbReference type="AlphaFoldDB" id="A0A420PI30"/>
<evidence type="ECO:0000256" key="1">
    <source>
        <dbReference type="ARBA" id="ARBA00011073"/>
    </source>
</evidence>
<dbReference type="CDD" id="cd04077">
    <property type="entry name" value="Peptidases_S8_PCSK9_ProteinaseK_like"/>
    <property type="match status" value="1"/>
</dbReference>